<dbReference type="AlphaFoldDB" id="W3X3B7"/>
<evidence type="ECO:0000256" key="3">
    <source>
        <dbReference type="ARBA" id="ARBA00022723"/>
    </source>
</evidence>
<dbReference type="OrthoDB" id="2789670at2759"/>
<dbReference type="InParanoid" id="W3X3B7"/>
<dbReference type="PRINTS" id="PR00385">
    <property type="entry name" value="P450"/>
</dbReference>
<dbReference type="Proteomes" id="UP000030651">
    <property type="component" value="Unassembled WGS sequence"/>
</dbReference>
<keyword evidence="6" id="KW-1133">Transmembrane helix</keyword>
<dbReference type="InterPro" id="IPR036396">
    <property type="entry name" value="Cyt_P450_sf"/>
</dbReference>
<dbReference type="PANTHER" id="PTHR24305">
    <property type="entry name" value="CYTOCHROME P450"/>
    <property type="match status" value="1"/>
</dbReference>
<evidence type="ECO:0000256" key="1">
    <source>
        <dbReference type="ARBA" id="ARBA00001971"/>
    </source>
</evidence>
<dbReference type="GO" id="GO:0004497">
    <property type="term" value="F:monooxygenase activity"/>
    <property type="evidence" value="ECO:0007669"/>
    <property type="project" value="InterPro"/>
</dbReference>
<dbReference type="GO" id="GO:0016705">
    <property type="term" value="F:oxidoreductase activity, acting on paired donors, with incorporation or reduction of molecular oxygen"/>
    <property type="evidence" value="ECO:0007669"/>
    <property type="project" value="InterPro"/>
</dbReference>
<evidence type="ECO:0000256" key="2">
    <source>
        <dbReference type="ARBA" id="ARBA00022617"/>
    </source>
</evidence>
<keyword evidence="3 5" id="KW-0479">Metal-binding</keyword>
<dbReference type="InterPro" id="IPR001128">
    <property type="entry name" value="Cyt_P450"/>
</dbReference>
<accession>W3X3B7</accession>
<dbReference type="EMBL" id="KI912114">
    <property type="protein sequence ID" value="ETS79641.1"/>
    <property type="molecule type" value="Genomic_DNA"/>
</dbReference>
<dbReference type="PRINTS" id="PR00463">
    <property type="entry name" value="EP450I"/>
</dbReference>
<dbReference type="HOGENOM" id="CLU_288352_0_0_1"/>
<sequence>MYATIVPLVTLACLVHYLVFLPLYQYFRDRKGLRKYPSVNWLAGVTNIGFMYEAFKGRRSKRLAELHKEHPVIRIGPNSLSFKSVQAIKDIYGHGTPCTKDYFYSTLSGTHFHLVDVIDEHDHARKRKNLAAAYAIKNLETWEHKVADKVERFIKACDAACTSPLEATSPAPEDLTFDYFNYANFFTEDAIVDIGLSERLGFLDQGSDECVAEHMDGTLFRASYRKSLHNMTTAQSRIVWAYDWFNFNKVLTGLVSKDFARMWKLNKDWDGILYHRAKKRLARYQAGEKLDDFFQVIMEDKNGQAHNLPWGEIVAEISIMMNAGSDTTAIAMSNAVYLLLRHPLALKKLREEIDAVLDPHEVVAPYDKVKHLPYLRAVIDETLRMMPPVSFNLPRRTPAEGMMVASEYIAGDTGVSISAEVAHRDPEVFEDPDSFIPERWLGEKGRELQAGFVAFSAGARGCIGRNITYLEQTVLLASVMHRYDMALPSQDWEPTQYEGTTTHMKELPLKVWRRDEAKPRCGRCVKKDIECVRPNKIRFKHWHQSRHINENNYKSSRSGFRDNQPWCRTSGPLQFVDESQHIPAIYENSPDSHYDEDETAISPALEQDISHHLSQSESILQAHKNNDVQVDPSSVFIGESELLPHNGTSRSIVATPPFDQVADGTRQTHVSFEIENTNFGRQSWKPFSGDVVQATSDQERLCASPLGNSGTAMPVPGSTDHPAFHTMNSSDPAFDLPVFPLRDPMEAKLFNLWIEHGARRFDMCDASRHFATVLPVRAMSCKPLVNALFALSAKFAGDVDDFIAAKYYQRCLNSLVPMLDQPAALVNEDLFAAVVLLRSFEELEVPLYGHYGETHLVGTHLFIDASRSDAIQDPILPDPSNLFNSFEFNGLRGAAFLIALRQELFIALVSQRPVLPAFSSLRFNRSLDSPRDDCTWANRIMPFAIDVLDFCYGENTTSSSQSVIRFNELTAYAERWFNSKPATFNPIYVGEVPETGQNSTLESFLNSEGSRNPTKRLYSTIWLLNDAVATGLQNYYLIRILLLAYNPHMPRTGPTRKMFLRTENEEMRKHTRTLVGIARGNPACVPLSVWAAVGIALAGDRFEDRADQEELIRFLSDAQALSMWDTKASQAHLVEAWGWEEDTMTCDT</sequence>
<proteinExistence type="predicted"/>
<keyword evidence="4 5" id="KW-0408">Iron</keyword>
<dbReference type="KEGG" id="pfy:PFICI_09494"/>
<keyword evidence="6" id="KW-0812">Transmembrane</keyword>
<keyword evidence="6" id="KW-0472">Membrane</keyword>
<feature type="binding site" description="axial binding residue" evidence="5">
    <location>
        <position position="462"/>
    </location>
    <ligand>
        <name>heme</name>
        <dbReference type="ChEBI" id="CHEBI:30413"/>
    </ligand>
    <ligandPart>
        <name>Fe</name>
        <dbReference type="ChEBI" id="CHEBI:18248"/>
    </ligandPart>
</feature>
<dbReference type="GO" id="GO:0020037">
    <property type="term" value="F:heme binding"/>
    <property type="evidence" value="ECO:0007669"/>
    <property type="project" value="InterPro"/>
</dbReference>
<dbReference type="CDD" id="cd11061">
    <property type="entry name" value="CYP67-like"/>
    <property type="match status" value="1"/>
</dbReference>
<dbReference type="eggNOG" id="KOG0156">
    <property type="taxonomic scope" value="Eukaryota"/>
</dbReference>
<dbReference type="PROSITE" id="PS00086">
    <property type="entry name" value="CYTOCHROME_P450"/>
    <property type="match status" value="1"/>
</dbReference>
<dbReference type="Gene3D" id="1.10.630.10">
    <property type="entry name" value="Cytochrome P450"/>
    <property type="match status" value="1"/>
</dbReference>
<dbReference type="RefSeq" id="XP_007836266.1">
    <property type="nucleotide sequence ID" value="XM_007838075.1"/>
</dbReference>
<keyword evidence="8" id="KW-1185">Reference proteome</keyword>
<feature type="transmembrane region" description="Helical" evidence="6">
    <location>
        <begin position="6"/>
        <end position="27"/>
    </location>
</feature>
<evidence type="ECO:0000313" key="8">
    <source>
        <dbReference type="Proteomes" id="UP000030651"/>
    </source>
</evidence>
<dbReference type="InterPro" id="IPR050121">
    <property type="entry name" value="Cytochrome_P450_monoxygenase"/>
</dbReference>
<evidence type="ECO:0000313" key="7">
    <source>
        <dbReference type="EMBL" id="ETS79641.1"/>
    </source>
</evidence>
<dbReference type="GO" id="GO:0005506">
    <property type="term" value="F:iron ion binding"/>
    <property type="evidence" value="ECO:0007669"/>
    <property type="project" value="InterPro"/>
</dbReference>
<dbReference type="GeneID" id="19274507"/>
<dbReference type="InterPro" id="IPR002401">
    <property type="entry name" value="Cyt_P450_E_grp-I"/>
</dbReference>
<keyword evidence="2 5" id="KW-0349">Heme</keyword>
<name>W3X3B7_PESFW</name>
<evidence type="ECO:0000256" key="5">
    <source>
        <dbReference type="PIRSR" id="PIRSR602401-1"/>
    </source>
</evidence>
<comment type="cofactor">
    <cofactor evidence="1 5">
        <name>heme</name>
        <dbReference type="ChEBI" id="CHEBI:30413"/>
    </cofactor>
</comment>
<dbReference type="PANTHER" id="PTHR24305:SF172">
    <property type="entry name" value="P450, PUTATIVE (EUROFUNG)-RELATED"/>
    <property type="match status" value="1"/>
</dbReference>
<organism evidence="7 8">
    <name type="scientific">Pestalotiopsis fici (strain W106-1 / CGMCC3.15140)</name>
    <dbReference type="NCBI Taxonomy" id="1229662"/>
    <lineage>
        <taxon>Eukaryota</taxon>
        <taxon>Fungi</taxon>
        <taxon>Dikarya</taxon>
        <taxon>Ascomycota</taxon>
        <taxon>Pezizomycotina</taxon>
        <taxon>Sordariomycetes</taxon>
        <taxon>Xylariomycetidae</taxon>
        <taxon>Amphisphaeriales</taxon>
        <taxon>Sporocadaceae</taxon>
        <taxon>Pestalotiopsis</taxon>
    </lineage>
</organism>
<dbReference type="Pfam" id="PF00067">
    <property type="entry name" value="p450"/>
    <property type="match status" value="1"/>
</dbReference>
<reference evidence="8" key="1">
    <citation type="journal article" date="2015" name="BMC Genomics">
        <title>Genomic and transcriptomic analysis of the endophytic fungus Pestalotiopsis fici reveals its lifestyle and high potential for synthesis of natural products.</title>
        <authorList>
            <person name="Wang X."/>
            <person name="Zhang X."/>
            <person name="Liu L."/>
            <person name="Xiang M."/>
            <person name="Wang W."/>
            <person name="Sun X."/>
            <person name="Che Y."/>
            <person name="Guo L."/>
            <person name="Liu G."/>
            <person name="Guo L."/>
            <person name="Wang C."/>
            <person name="Yin W.B."/>
            <person name="Stadler M."/>
            <person name="Zhang X."/>
            <person name="Liu X."/>
        </authorList>
    </citation>
    <scope>NUCLEOTIDE SEQUENCE [LARGE SCALE GENOMIC DNA]</scope>
    <source>
        <strain evidence="8">W106-1 / CGMCC3.15140</strain>
    </source>
</reference>
<evidence type="ECO:0000256" key="4">
    <source>
        <dbReference type="ARBA" id="ARBA00023004"/>
    </source>
</evidence>
<gene>
    <name evidence="7" type="ORF">PFICI_09494</name>
</gene>
<evidence type="ECO:0000256" key="6">
    <source>
        <dbReference type="SAM" id="Phobius"/>
    </source>
</evidence>
<dbReference type="InterPro" id="IPR017972">
    <property type="entry name" value="Cyt_P450_CS"/>
</dbReference>
<protein>
    <submittedName>
        <fullName evidence="7">Uncharacterized protein</fullName>
    </submittedName>
</protein>
<dbReference type="SUPFAM" id="SSF48264">
    <property type="entry name" value="Cytochrome P450"/>
    <property type="match status" value="1"/>
</dbReference>